<evidence type="ECO:0000313" key="19">
    <source>
        <dbReference type="EMBL" id="ALA68154.1"/>
    </source>
</evidence>
<dbReference type="GO" id="GO:0009448">
    <property type="term" value="P:gamma-aminobutyric acid metabolic process"/>
    <property type="evidence" value="ECO:0007669"/>
    <property type="project" value="InterPro"/>
</dbReference>
<evidence type="ECO:0000256" key="9">
    <source>
        <dbReference type="ARBA" id="ARBA00022679"/>
    </source>
</evidence>
<evidence type="ECO:0000256" key="18">
    <source>
        <dbReference type="SAM" id="MobiDB-lite"/>
    </source>
</evidence>
<dbReference type="CDD" id="cd00610">
    <property type="entry name" value="OAT_like"/>
    <property type="match status" value="1"/>
</dbReference>
<dbReference type="InterPro" id="IPR049704">
    <property type="entry name" value="Aminotrans_3_PPA_site"/>
</dbReference>
<evidence type="ECO:0000256" key="16">
    <source>
        <dbReference type="ARBA" id="ARBA00050054"/>
    </source>
</evidence>
<dbReference type="PANTHER" id="PTHR11986">
    <property type="entry name" value="AMINOTRANSFERASE CLASS III"/>
    <property type="match status" value="1"/>
</dbReference>
<evidence type="ECO:0000256" key="1">
    <source>
        <dbReference type="ARBA" id="ARBA00001750"/>
    </source>
</evidence>
<dbReference type="RefSeq" id="WP_082313387.1">
    <property type="nucleotide sequence ID" value="NZ_CP006841.1"/>
</dbReference>
<evidence type="ECO:0000256" key="3">
    <source>
        <dbReference type="ARBA" id="ARBA00005176"/>
    </source>
</evidence>
<dbReference type="STRING" id="1408189.CLAC_11240"/>
<evidence type="ECO:0000256" key="4">
    <source>
        <dbReference type="ARBA" id="ARBA00008954"/>
    </source>
</evidence>
<dbReference type="Gene3D" id="3.40.640.10">
    <property type="entry name" value="Type I PLP-dependent aspartate aminotransferase-like (Major domain)"/>
    <property type="match status" value="1"/>
</dbReference>
<dbReference type="EC" id="2.6.1.19" evidence="6"/>
<dbReference type="PATRIC" id="fig|1408189.4.peg.2267"/>
<feature type="compositionally biased region" description="Low complexity" evidence="18">
    <location>
        <begin position="1"/>
        <end position="23"/>
    </location>
</feature>
<comment type="similarity">
    <text evidence="4 17">Belongs to the class-III pyridoxal-phosphate-dependent aminotransferase family.</text>
</comment>
<comment type="pathway">
    <text evidence="3">Amino-acid degradation; 4-aminobutanoate degradation.</text>
</comment>
<evidence type="ECO:0000256" key="5">
    <source>
        <dbReference type="ARBA" id="ARBA00012876"/>
    </source>
</evidence>
<keyword evidence="8 19" id="KW-0032">Aminotransferase</keyword>
<dbReference type="Gene3D" id="3.90.1150.10">
    <property type="entry name" value="Aspartate Aminotransferase, domain 1"/>
    <property type="match status" value="1"/>
</dbReference>
<evidence type="ECO:0000256" key="14">
    <source>
        <dbReference type="ARBA" id="ARBA00031787"/>
    </source>
</evidence>
<gene>
    <name evidence="19" type="ORF">CLAC_11240</name>
</gene>
<dbReference type="NCBIfam" id="TIGR00700">
    <property type="entry name" value="GABAtrnsam"/>
    <property type="match status" value="1"/>
</dbReference>
<evidence type="ECO:0000256" key="2">
    <source>
        <dbReference type="ARBA" id="ARBA00001933"/>
    </source>
</evidence>
<feature type="region of interest" description="Disordered" evidence="18">
    <location>
        <begin position="1"/>
        <end position="31"/>
    </location>
</feature>
<dbReference type="FunFam" id="3.40.640.10:FF:000013">
    <property type="entry name" value="4-aminobutyrate aminotransferase"/>
    <property type="match status" value="1"/>
</dbReference>
<keyword evidence="7" id="KW-0028">Amino-acid biosynthesis</keyword>
<dbReference type="AlphaFoldDB" id="A0A0K2H290"/>
<dbReference type="Proteomes" id="UP000058446">
    <property type="component" value="Chromosome"/>
</dbReference>
<sequence>MTGAQTLTAPGATGATEASGTTAQSVEQSRHLATEIPGPISRELSARAQAALPQGLGTAQQTWAYRAGGGIVEDVDGNRLIDLGSGIATTTVGNADPRVVAAANDQAQRLTHTCFLNQPYESYLALCEKLAQITPGNHAKRAALFSTGAEALENAVKYARAATGKSGVVVFDHAFHGRTNMTMAMTAKNNPYKKSFGPFPGEVYRTPSPYSYRWPGTPEEASAEALAQLQLIVDAQVGAENIACVVLEPIQGEGGFIVPPAGFLKKLSEFCSERDILFVADEVQTGVARTGDMFACDHEGVVPDLMTLAKGLGGGYPIAAVVGRAEVMDAPHRGGIGGTYAGNPVACAAALEVLRQCEEEGLPARAHEIGEIMTSRLSKAAETNPAIGDVRGRGAMIAVEVVVPGSDKTPDAAKVGAVARACESNGVLVLTAGTYGNVLRFLPPLSISDELLNEALDVVIEQLAL</sequence>
<keyword evidence="9 19" id="KW-0808">Transferase</keyword>
<dbReference type="KEGG" id="clw:CLAC_11240"/>
<dbReference type="GO" id="GO:0047298">
    <property type="term" value="F:(S)-3-amino-2-methylpropionate transaminase activity"/>
    <property type="evidence" value="ECO:0007669"/>
    <property type="project" value="UniProtKB-EC"/>
</dbReference>
<dbReference type="GO" id="GO:0030170">
    <property type="term" value="F:pyridoxal phosphate binding"/>
    <property type="evidence" value="ECO:0007669"/>
    <property type="project" value="InterPro"/>
</dbReference>
<organism evidence="19 20">
    <name type="scientific">Corynebacterium lactis RW2-5</name>
    <dbReference type="NCBI Taxonomy" id="1408189"/>
    <lineage>
        <taxon>Bacteria</taxon>
        <taxon>Bacillati</taxon>
        <taxon>Actinomycetota</taxon>
        <taxon>Actinomycetes</taxon>
        <taxon>Mycobacteriales</taxon>
        <taxon>Corynebacteriaceae</taxon>
        <taxon>Corynebacterium</taxon>
    </lineage>
</organism>
<dbReference type="PANTHER" id="PTHR11986:SF79">
    <property type="entry name" value="ACETYLORNITHINE AMINOTRANSFERASE, MITOCHONDRIAL"/>
    <property type="match status" value="1"/>
</dbReference>
<evidence type="ECO:0000256" key="8">
    <source>
        <dbReference type="ARBA" id="ARBA00022576"/>
    </source>
</evidence>
<evidence type="ECO:0000256" key="15">
    <source>
        <dbReference type="ARBA" id="ARBA00048021"/>
    </source>
</evidence>
<dbReference type="GO" id="GO:0042802">
    <property type="term" value="F:identical protein binding"/>
    <property type="evidence" value="ECO:0007669"/>
    <property type="project" value="TreeGrafter"/>
</dbReference>
<dbReference type="InterPro" id="IPR015422">
    <property type="entry name" value="PyrdxlP-dep_Trfase_small"/>
</dbReference>
<dbReference type="SUPFAM" id="SSF53383">
    <property type="entry name" value="PLP-dependent transferases"/>
    <property type="match status" value="1"/>
</dbReference>
<evidence type="ECO:0000256" key="11">
    <source>
        <dbReference type="ARBA" id="ARBA00029760"/>
    </source>
</evidence>
<dbReference type="NCBIfam" id="NF004714">
    <property type="entry name" value="PRK06058.1"/>
    <property type="match status" value="1"/>
</dbReference>
<dbReference type="OrthoDB" id="9801052at2"/>
<comment type="cofactor">
    <cofactor evidence="2">
        <name>pyridoxal 5'-phosphate</name>
        <dbReference type="ChEBI" id="CHEBI:597326"/>
    </cofactor>
</comment>
<keyword evidence="10 17" id="KW-0663">Pyridoxal phosphate</keyword>
<dbReference type="GO" id="GO:0034386">
    <property type="term" value="F:4-aminobutyrate:2-oxoglutarate transaminase activity"/>
    <property type="evidence" value="ECO:0007669"/>
    <property type="project" value="UniProtKB-EC"/>
</dbReference>
<comment type="catalytic activity">
    <reaction evidence="1">
        <text>(S)-3-amino-2-methylpropanoate + 2-oxoglutarate = 2-methyl-3-oxopropanoate + L-glutamate</text>
        <dbReference type="Rhea" id="RHEA:13993"/>
        <dbReference type="ChEBI" id="CHEBI:16810"/>
        <dbReference type="ChEBI" id="CHEBI:29985"/>
        <dbReference type="ChEBI" id="CHEBI:57700"/>
        <dbReference type="ChEBI" id="CHEBI:58655"/>
        <dbReference type="EC" id="2.6.1.22"/>
    </reaction>
</comment>
<dbReference type="PROSITE" id="PS00600">
    <property type="entry name" value="AA_TRANSFER_CLASS_3"/>
    <property type="match status" value="1"/>
</dbReference>
<accession>A0A0K2H290</accession>
<dbReference type="InterPro" id="IPR050103">
    <property type="entry name" value="Class-III_PLP-dep_AT"/>
</dbReference>
<comment type="catalytic activity">
    <reaction evidence="15">
        <text>4-aminobutanoate + 2-oxoglutarate = succinate semialdehyde + L-glutamate</text>
        <dbReference type="Rhea" id="RHEA:23352"/>
        <dbReference type="ChEBI" id="CHEBI:16810"/>
        <dbReference type="ChEBI" id="CHEBI:29985"/>
        <dbReference type="ChEBI" id="CHEBI:57706"/>
        <dbReference type="ChEBI" id="CHEBI:59888"/>
        <dbReference type="EC" id="2.6.1.19"/>
    </reaction>
</comment>
<dbReference type="EMBL" id="CP006841">
    <property type="protein sequence ID" value="ALA68154.1"/>
    <property type="molecule type" value="Genomic_DNA"/>
</dbReference>
<dbReference type="EC" id="2.6.1.22" evidence="5"/>
<evidence type="ECO:0000256" key="17">
    <source>
        <dbReference type="RuleBase" id="RU003560"/>
    </source>
</evidence>
<evidence type="ECO:0000256" key="10">
    <source>
        <dbReference type="ARBA" id="ARBA00022898"/>
    </source>
</evidence>
<evidence type="ECO:0000313" key="20">
    <source>
        <dbReference type="Proteomes" id="UP000058446"/>
    </source>
</evidence>
<dbReference type="PIRSF" id="PIRSF000521">
    <property type="entry name" value="Transaminase_4ab_Lys_Orn"/>
    <property type="match status" value="1"/>
</dbReference>
<dbReference type="InterPro" id="IPR015424">
    <property type="entry name" value="PyrdxlP-dep_Trfase"/>
</dbReference>
<keyword evidence="7" id="KW-0055">Arginine biosynthesis</keyword>
<evidence type="ECO:0000256" key="7">
    <source>
        <dbReference type="ARBA" id="ARBA00022571"/>
    </source>
</evidence>
<dbReference type="GO" id="GO:0006526">
    <property type="term" value="P:L-arginine biosynthetic process"/>
    <property type="evidence" value="ECO:0007669"/>
    <property type="project" value="UniProtKB-KW"/>
</dbReference>
<protein>
    <recommendedName>
        <fullName evidence="13">(S)-3-amino-2-methylpropionate transaminase</fullName>
        <ecNumber evidence="6">2.6.1.19</ecNumber>
        <ecNumber evidence="5">2.6.1.22</ecNumber>
    </recommendedName>
    <alternativeName>
        <fullName evidence="14">GABA aminotransferase</fullName>
    </alternativeName>
    <alternativeName>
        <fullName evidence="12">Gamma-amino-N-butyrate transaminase</fullName>
    </alternativeName>
    <alternativeName>
        <fullName evidence="16">Glutamate:succinic semialdehyde transaminase</fullName>
    </alternativeName>
    <alternativeName>
        <fullName evidence="11">L-AIBAT</fullName>
    </alternativeName>
</protein>
<evidence type="ECO:0000256" key="13">
    <source>
        <dbReference type="ARBA" id="ARBA00030857"/>
    </source>
</evidence>
<reference evidence="19 20" key="1">
    <citation type="submission" date="2013-10" db="EMBL/GenBank/DDBJ databases">
        <title>Complete genome sequence of Corynebacterium lactis DSM 45799(T), isolated from raw cow milk.</title>
        <authorList>
            <person name="Ruckert C."/>
            <person name="Albersmeier A."/>
            <person name="Lipski A."/>
            <person name="Kalinowski J."/>
        </authorList>
    </citation>
    <scope>NUCLEOTIDE SEQUENCE [LARGE SCALE GENOMIC DNA]</scope>
    <source>
        <strain evidence="19 20">RW2-5</strain>
    </source>
</reference>
<evidence type="ECO:0000256" key="6">
    <source>
        <dbReference type="ARBA" id="ARBA00012912"/>
    </source>
</evidence>
<keyword evidence="20" id="KW-1185">Reference proteome</keyword>
<proteinExistence type="inferred from homology"/>
<dbReference type="InterPro" id="IPR005814">
    <property type="entry name" value="Aminotrans_3"/>
</dbReference>
<dbReference type="InterPro" id="IPR004632">
    <property type="entry name" value="4NH2But_aminotransferase_bac"/>
</dbReference>
<name>A0A0K2H290_9CORY</name>
<dbReference type="InterPro" id="IPR015421">
    <property type="entry name" value="PyrdxlP-dep_Trfase_major"/>
</dbReference>
<evidence type="ECO:0000256" key="12">
    <source>
        <dbReference type="ARBA" id="ARBA00030204"/>
    </source>
</evidence>
<dbReference type="Pfam" id="PF00202">
    <property type="entry name" value="Aminotran_3"/>
    <property type="match status" value="1"/>
</dbReference>